<protein>
    <submittedName>
        <fullName evidence="1">Aminotransferase class IV</fullName>
    </submittedName>
</protein>
<dbReference type="GO" id="GO:0008483">
    <property type="term" value="F:transaminase activity"/>
    <property type="evidence" value="ECO:0007669"/>
    <property type="project" value="UniProtKB-KW"/>
</dbReference>
<evidence type="ECO:0000313" key="2">
    <source>
        <dbReference type="Proteomes" id="UP001589898"/>
    </source>
</evidence>
<keyword evidence="2" id="KW-1185">Reference proteome</keyword>
<keyword evidence="1" id="KW-0808">Transferase</keyword>
<gene>
    <name evidence="1" type="ORF">ACFFFU_10575</name>
</gene>
<comment type="caution">
    <text evidence="1">The sequence shown here is derived from an EMBL/GenBank/DDBJ whole genome shotgun (WGS) entry which is preliminary data.</text>
</comment>
<dbReference type="InterPro" id="IPR043132">
    <property type="entry name" value="BCAT-like_C"/>
</dbReference>
<organism evidence="1 2">
    <name type="scientific">Luteimonas padinae</name>
    <dbReference type="NCBI Taxonomy" id="1714359"/>
    <lineage>
        <taxon>Bacteria</taxon>
        <taxon>Pseudomonadati</taxon>
        <taxon>Pseudomonadota</taxon>
        <taxon>Gammaproteobacteria</taxon>
        <taxon>Lysobacterales</taxon>
        <taxon>Lysobacteraceae</taxon>
        <taxon>Luteimonas</taxon>
    </lineage>
</organism>
<sequence>MTGTPVRDAMAAGDASDPAAAGHFTTMQLRGGRAQGRDLHIARLVAASHALYGVVPDADALRTEARRALARAGMEAGDCTLRIRIRADTRGSDDGGDGRPWMPIAAMAGPAGSGAGRLESGIDIEAPRHAAAHPLRLRTHAGIRACPDIKHLALEPQLDARRAARDAGFDDALLVAADGRVAEGTFWNIVFLDAGGLVWPEGPALHGVTQQLLQGAPGGPGGLPERREPVHVAAMQRFIAAWALNSTGIQDIASIDGHRFGGDAGAGEALRGRLAASPREPF</sequence>
<evidence type="ECO:0000313" key="1">
    <source>
        <dbReference type="EMBL" id="MFC0718188.1"/>
    </source>
</evidence>
<dbReference type="EMBL" id="JBHLTF010000031">
    <property type="protein sequence ID" value="MFC0718188.1"/>
    <property type="molecule type" value="Genomic_DNA"/>
</dbReference>
<dbReference type="Proteomes" id="UP001589898">
    <property type="component" value="Unassembled WGS sequence"/>
</dbReference>
<dbReference type="InterPro" id="IPR043131">
    <property type="entry name" value="BCAT-like_N"/>
</dbReference>
<dbReference type="Gene3D" id="3.30.470.10">
    <property type="match status" value="1"/>
</dbReference>
<name>A0ABV6SXM9_9GAMM</name>
<proteinExistence type="predicted"/>
<reference evidence="1 2" key="1">
    <citation type="submission" date="2024-09" db="EMBL/GenBank/DDBJ databases">
        <authorList>
            <person name="Sun Q."/>
            <person name="Mori K."/>
        </authorList>
    </citation>
    <scope>NUCLEOTIDE SEQUENCE [LARGE SCALE GENOMIC DNA]</scope>
    <source>
        <strain evidence="1 2">KCTC 52403</strain>
    </source>
</reference>
<dbReference type="Gene3D" id="3.20.10.10">
    <property type="entry name" value="D-amino Acid Aminotransferase, subunit A, domain 2"/>
    <property type="match status" value="1"/>
</dbReference>
<dbReference type="Pfam" id="PF01063">
    <property type="entry name" value="Aminotran_4"/>
    <property type="match status" value="1"/>
</dbReference>
<accession>A0ABV6SXM9</accession>
<keyword evidence="1" id="KW-0032">Aminotransferase</keyword>
<dbReference type="InterPro" id="IPR001544">
    <property type="entry name" value="Aminotrans_IV"/>
</dbReference>
<dbReference type="SUPFAM" id="SSF56752">
    <property type="entry name" value="D-aminoacid aminotransferase-like PLP-dependent enzymes"/>
    <property type="match status" value="1"/>
</dbReference>
<dbReference type="InterPro" id="IPR036038">
    <property type="entry name" value="Aminotransferase-like"/>
</dbReference>
<dbReference type="RefSeq" id="WP_189494241.1">
    <property type="nucleotide sequence ID" value="NZ_BMZT01000001.1"/>
</dbReference>